<dbReference type="Gene3D" id="3.30.559.10">
    <property type="entry name" value="Chloramphenicol acetyltransferase-like domain"/>
    <property type="match status" value="1"/>
</dbReference>
<dbReference type="InterPro" id="IPR042231">
    <property type="entry name" value="Cho/carn_acyl_trans_2"/>
</dbReference>
<evidence type="ECO:0000256" key="3">
    <source>
        <dbReference type="ARBA" id="ARBA00022979"/>
    </source>
</evidence>
<dbReference type="PROSITE" id="PS00439">
    <property type="entry name" value="ACYLTRANSF_C_1"/>
    <property type="match status" value="1"/>
</dbReference>
<evidence type="ECO:0000256" key="7">
    <source>
        <dbReference type="PIRSR" id="PIRSR600542-1"/>
    </source>
</evidence>
<dbReference type="Pfam" id="PF00755">
    <property type="entry name" value="Carn_acyltransf"/>
    <property type="match status" value="1"/>
</dbReference>
<evidence type="ECO:0000313" key="10">
    <source>
        <dbReference type="Proteomes" id="UP000008854"/>
    </source>
</evidence>
<keyword evidence="10" id="KW-1185">Reference proteome</keyword>
<dbReference type="SUPFAM" id="SSF52777">
    <property type="entry name" value="CoA-dependent acyltransferases"/>
    <property type="match status" value="2"/>
</dbReference>
<dbReference type="InParanoid" id="A0A3Q0KP43"/>
<dbReference type="GO" id="GO:0005737">
    <property type="term" value="C:cytoplasm"/>
    <property type="evidence" value="ECO:0007669"/>
    <property type="project" value="TreeGrafter"/>
</dbReference>
<dbReference type="PANTHER" id="PTHR22589:SF14">
    <property type="entry name" value="CHOLINE O-ACETYLTRANSFERASE"/>
    <property type="match status" value="1"/>
</dbReference>
<evidence type="ECO:0000256" key="2">
    <source>
        <dbReference type="ARBA" id="ARBA00022679"/>
    </source>
</evidence>
<evidence type="ECO:0000256" key="4">
    <source>
        <dbReference type="ARBA" id="ARBA00023315"/>
    </source>
</evidence>
<dbReference type="GO" id="GO:0043005">
    <property type="term" value="C:neuron projection"/>
    <property type="evidence" value="ECO:0007669"/>
    <property type="project" value="TreeGrafter"/>
</dbReference>
<feature type="domain" description="Choline/carnitine acyltransferase" evidence="9">
    <location>
        <begin position="32"/>
        <end position="640"/>
    </location>
</feature>
<evidence type="ECO:0000256" key="8">
    <source>
        <dbReference type="RuleBase" id="RU003801"/>
    </source>
</evidence>
<dbReference type="EC" id="2.3.1.6" evidence="5"/>
<dbReference type="GO" id="GO:0004102">
    <property type="term" value="F:choline O-acetyltransferase activity"/>
    <property type="evidence" value="ECO:0007669"/>
    <property type="project" value="UniProtKB-EC"/>
</dbReference>
<dbReference type="InterPro" id="IPR000542">
    <property type="entry name" value="Carn_acyl_trans"/>
</dbReference>
<feature type="active site" description="Proton acceptor" evidence="7">
    <location>
        <position position="370"/>
    </location>
</feature>
<proteinExistence type="inferred from homology"/>
<evidence type="ECO:0000259" key="9">
    <source>
        <dbReference type="Pfam" id="PF00755"/>
    </source>
</evidence>
<dbReference type="FunCoup" id="A0A3Q0KP43">
    <property type="interactions" value="93"/>
</dbReference>
<reference evidence="11" key="2">
    <citation type="submission" date="2018-12" db="UniProtKB">
        <authorList>
            <consortium name="WormBaseParasite"/>
        </authorList>
    </citation>
    <scope>IDENTIFICATION</scope>
    <source>
        <strain evidence="11">Puerto Rican</strain>
    </source>
</reference>
<dbReference type="GO" id="GO:0008292">
    <property type="term" value="P:acetylcholine biosynthetic process"/>
    <property type="evidence" value="ECO:0007669"/>
    <property type="project" value="TreeGrafter"/>
</dbReference>
<protein>
    <recommendedName>
        <fullName evidence="6">Choline O-acetyltransferase</fullName>
        <ecNumber evidence="5">2.3.1.6</ecNumber>
    </recommendedName>
</protein>
<keyword evidence="3" id="KW-0530">Neurotransmitter biosynthesis</keyword>
<dbReference type="Gene3D" id="3.30.559.70">
    <property type="entry name" value="Choline/Carnitine o-acyltransferase, domain 2"/>
    <property type="match status" value="1"/>
</dbReference>
<dbReference type="WBParaSite" id="Smp_146910.1">
    <property type="protein sequence ID" value="Smp_146910.1"/>
    <property type="gene ID" value="Smp_146910"/>
</dbReference>
<dbReference type="PANTHER" id="PTHR22589">
    <property type="entry name" value="CARNITINE O-ACYLTRANSFERASE"/>
    <property type="match status" value="1"/>
</dbReference>
<name>A0A3Q0KP43_SCHMA</name>
<evidence type="ECO:0000256" key="6">
    <source>
        <dbReference type="ARBA" id="ARBA00040495"/>
    </source>
</evidence>
<dbReference type="AlphaFoldDB" id="A0A3Q0KP43"/>
<dbReference type="STRING" id="6183.A0A3Q0KP43"/>
<evidence type="ECO:0000313" key="11">
    <source>
        <dbReference type="WBParaSite" id="Smp_146910.1"/>
    </source>
</evidence>
<dbReference type="GO" id="GO:0045202">
    <property type="term" value="C:synapse"/>
    <property type="evidence" value="ECO:0007669"/>
    <property type="project" value="GOC"/>
</dbReference>
<dbReference type="PROSITE" id="PS00440">
    <property type="entry name" value="ACYLTRANSF_C_2"/>
    <property type="match status" value="1"/>
</dbReference>
<dbReference type="InterPro" id="IPR039551">
    <property type="entry name" value="Cho/carn_acyl_trans"/>
</dbReference>
<accession>A0A3Q0KP43</accession>
<dbReference type="GO" id="GO:0007274">
    <property type="term" value="P:neuromuscular synaptic transmission"/>
    <property type="evidence" value="ECO:0007669"/>
    <property type="project" value="TreeGrafter"/>
</dbReference>
<dbReference type="Proteomes" id="UP000008854">
    <property type="component" value="Unassembled WGS sequence"/>
</dbReference>
<evidence type="ECO:0000256" key="5">
    <source>
        <dbReference type="ARBA" id="ARBA00039091"/>
    </source>
</evidence>
<sequence length="683" mass="78512">MSHPIKEFVRRLSNLDIERYPEWDLSKPLPRLPVPDLHNTLDRYLRLIAPVVSKEDFERTKLLVKEFGKPGGEGEELQNLLKEYALTKINWVTEWWLDDMYLLNPAPLPINSSPGMVFPRHSFISARQQLRFAAQLISGILDYKTILDTRSLPIDRARHSKKGQPFCMEQYYRLFSSYRYPGKNKDVLVTTTERDPFDPEHIIVIYLDQFFVIDVITNGSRLSEEDIYNQLRRVTQFAEESVAGESEMEVQPRVGALTALPRNKWAEVYEHLCQDPENEGNLKTIAKSMFVLCLDKPIQAVEELDETTDINGFLNETNDSNNLNKRDDVSLALQLLHGMGSSFNAANRWYDKTMQFIISRDGNCGLNYEHSVAEGIAVVRLIEHILQYMKEVKRWKLVRFPSVCELAYPRRLKWNLDDNSKSMIDYALNEIDKIADDLDLYILRYKQYGREFPKTVNMSPDSFIQLALQLAHYKLHKYLVPTYESASTRRFALARVDNIRACSMPALEWCKAMTGQAKCSTDEKIRLLRKAMEWQTEIMLETILGHGVDNHLLGLRQIALTHNKELPNIFKDPSYMESNRFRLSTSQVPTTMDAFMCYGAVVPNGYGAAYNPHPDNIVVVISCWRTNPNNNASKFAEMLDSAFTEMRELVLSNPQLAKQPSNEPVEWSIAKSLGADVGLNVTG</sequence>
<comment type="similarity">
    <text evidence="1 8">Belongs to the carnitine/choline acetyltransferase family.</text>
</comment>
<evidence type="ECO:0000256" key="1">
    <source>
        <dbReference type="ARBA" id="ARBA00005232"/>
    </source>
</evidence>
<organism evidence="10 11">
    <name type="scientific">Schistosoma mansoni</name>
    <name type="common">Blood fluke</name>
    <dbReference type="NCBI Taxonomy" id="6183"/>
    <lineage>
        <taxon>Eukaryota</taxon>
        <taxon>Metazoa</taxon>
        <taxon>Spiralia</taxon>
        <taxon>Lophotrochozoa</taxon>
        <taxon>Platyhelminthes</taxon>
        <taxon>Trematoda</taxon>
        <taxon>Digenea</taxon>
        <taxon>Strigeidida</taxon>
        <taxon>Schistosomatoidea</taxon>
        <taxon>Schistosomatidae</taxon>
        <taxon>Schistosoma</taxon>
    </lineage>
</organism>
<keyword evidence="4 8" id="KW-0012">Acyltransferase</keyword>
<dbReference type="InterPro" id="IPR023213">
    <property type="entry name" value="CAT-like_dom_sf"/>
</dbReference>
<reference evidence="10" key="1">
    <citation type="journal article" date="2012" name="PLoS Negl. Trop. Dis.">
        <title>A systematically improved high quality genome and transcriptome of the human blood fluke Schistosoma mansoni.</title>
        <authorList>
            <person name="Protasio A.V."/>
            <person name="Tsai I.J."/>
            <person name="Babbage A."/>
            <person name="Nichol S."/>
            <person name="Hunt M."/>
            <person name="Aslett M.A."/>
            <person name="De Silva N."/>
            <person name="Velarde G.S."/>
            <person name="Anderson T.J."/>
            <person name="Clark R.C."/>
            <person name="Davidson C."/>
            <person name="Dillon G.P."/>
            <person name="Holroyd N.E."/>
            <person name="LoVerde P.T."/>
            <person name="Lloyd C."/>
            <person name="McQuillan J."/>
            <person name="Oliveira G."/>
            <person name="Otto T.D."/>
            <person name="Parker-Manuel S.J."/>
            <person name="Quail M.A."/>
            <person name="Wilson R.A."/>
            <person name="Zerlotini A."/>
            <person name="Dunne D.W."/>
            <person name="Berriman M."/>
        </authorList>
    </citation>
    <scope>NUCLEOTIDE SEQUENCE [LARGE SCALE GENOMIC DNA]</scope>
    <source>
        <strain evidence="10">Puerto Rican</strain>
    </source>
</reference>
<keyword evidence="2 8" id="KW-0808">Transferase</keyword>